<evidence type="ECO:0000313" key="4">
    <source>
        <dbReference type="Proteomes" id="UP000017081"/>
    </source>
</evidence>
<dbReference type="HOGENOM" id="CLU_836487_0_0_0"/>
<organism evidence="3 4">
    <name type="scientific">Cetobacterium somerae ATCC BAA-474</name>
    <dbReference type="NCBI Taxonomy" id="1319815"/>
    <lineage>
        <taxon>Bacteria</taxon>
        <taxon>Fusobacteriati</taxon>
        <taxon>Fusobacteriota</taxon>
        <taxon>Fusobacteriia</taxon>
        <taxon>Fusobacteriales</taxon>
        <taxon>Fusobacteriaceae</taxon>
        <taxon>Cetobacterium</taxon>
    </lineage>
</organism>
<evidence type="ECO:0008006" key="5">
    <source>
        <dbReference type="Google" id="ProtNLM"/>
    </source>
</evidence>
<dbReference type="RefSeq" id="WP_023052116.1">
    <property type="nucleotide sequence ID" value="NZ_CP173065.2"/>
</dbReference>
<proteinExistence type="predicted"/>
<dbReference type="InterPro" id="IPR053713">
    <property type="entry name" value="Bact_OM_Channel_sf"/>
</dbReference>
<dbReference type="Gene3D" id="2.40.160.40">
    <property type="entry name" value="monomeric porin ompg"/>
    <property type="match status" value="1"/>
</dbReference>
<name>U7V4S8_9FUSO</name>
<gene>
    <name evidence="3" type="ORF">HMPREF0202_02587</name>
</gene>
<reference evidence="3 4" key="1">
    <citation type="submission" date="2013-08" db="EMBL/GenBank/DDBJ databases">
        <authorList>
            <person name="Weinstock G."/>
            <person name="Sodergren E."/>
            <person name="Wylie T."/>
            <person name="Fulton L."/>
            <person name="Fulton R."/>
            <person name="Fronick C."/>
            <person name="O'Laughlin M."/>
            <person name="Godfrey J."/>
            <person name="Miner T."/>
            <person name="Herter B."/>
            <person name="Appelbaum E."/>
            <person name="Cordes M."/>
            <person name="Lek S."/>
            <person name="Wollam A."/>
            <person name="Pepin K.H."/>
            <person name="Palsikar V.B."/>
            <person name="Mitreva M."/>
            <person name="Wilson R.K."/>
        </authorList>
    </citation>
    <scope>NUCLEOTIDE SEQUENCE [LARGE SCALE GENOMIC DNA]</scope>
    <source>
        <strain evidence="3 4">ATCC BAA-474</strain>
    </source>
</reference>
<dbReference type="STRING" id="1319815.HMPREF0202_02587"/>
<keyword evidence="1 2" id="KW-0732">Signal</keyword>
<dbReference type="Proteomes" id="UP000017081">
    <property type="component" value="Unassembled WGS sequence"/>
</dbReference>
<feature type="signal peptide" evidence="2">
    <location>
        <begin position="1"/>
        <end position="20"/>
    </location>
</feature>
<evidence type="ECO:0000256" key="1">
    <source>
        <dbReference type="ARBA" id="ARBA00022729"/>
    </source>
</evidence>
<dbReference type="AlphaFoldDB" id="U7V4S8"/>
<evidence type="ECO:0000313" key="3">
    <source>
        <dbReference type="EMBL" id="ERT66687.1"/>
    </source>
</evidence>
<feature type="chain" id="PRO_5004688555" description="Outer membrane insertion signal domain protein" evidence="2">
    <location>
        <begin position="21"/>
        <end position="372"/>
    </location>
</feature>
<keyword evidence="4" id="KW-1185">Reference proteome</keyword>
<protein>
    <recommendedName>
        <fullName evidence="5">Outer membrane insertion signal domain protein</fullName>
    </recommendedName>
</protein>
<dbReference type="eggNOG" id="ENOG5033V79">
    <property type="taxonomic scope" value="Bacteria"/>
</dbReference>
<comment type="caution">
    <text evidence="3">The sequence shown here is derived from an EMBL/GenBank/DDBJ whole genome shotgun (WGS) entry which is preliminary data.</text>
</comment>
<accession>U7V4S8</accession>
<dbReference type="EMBL" id="AXZF01000140">
    <property type="protein sequence ID" value="ERT66687.1"/>
    <property type="molecule type" value="Genomic_DNA"/>
</dbReference>
<sequence>MKKSLYLLAALSLLGTNVFAKEVVASPTTTTETVAPVAGEIREENVNEETQVMTMVEVPEDKWTFNGRMYLETEDFDGGSSLRWQGPGENIGDDEDGTFIGTGVSASKGKLTLDLNVEKRFGGDLGFNRPDAEWEALRVDWKVRYQLFANQAFHLKYRNEERTRDYSKNAYQSNWTRDRYELGTDFNHFNGMLAGWLVVGYDKDKSTGLNELKDAPGTHTISSERDNGWYWEGDFGPSFKLTEKLSLNPTIYTTGEMYDSYEMVETQLRVMMPYQATEKLTIMPRIRFTLERTQDAKVNGDYIRDYENKAGSRVRYELMANYVINEQFSTFLGVAYDDNTRDYKNADKIGGNEGKKDLDMWWTYVGLNYKFN</sequence>
<evidence type="ECO:0000256" key="2">
    <source>
        <dbReference type="SAM" id="SignalP"/>
    </source>
</evidence>